<dbReference type="AlphaFoldDB" id="A0A5D0CNF0"/>
<dbReference type="InterPro" id="IPR001130">
    <property type="entry name" value="TatD-like"/>
</dbReference>
<evidence type="ECO:0000313" key="6">
    <source>
        <dbReference type="Proteomes" id="UP000325218"/>
    </source>
</evidence>
<dbReference type="GO" id="GO:0016788">
    <property type="term" value="F:hydrolase activity, acting on ester bonds"/>
    <property type="evidence" value="ECO:0007669"/>
    <property type="project" value="InterPro"/>
</dbReference>
<dbReference type="Pfam" id="PF01026">
    <property type="entry name" value="TatD_DNase"/>
    <property type="match status" value="1"/>
</dbReference>
<organism evidence="5 6">
    <name type="scientific">Paenibacillus faecis</name>
    <dbReference type="NCBI Taxonomy" id="862114"/>
    <lineage>
        <taxon>Bacteria</taxon>
        <taxon>Bacillati</taxon>
        <taxon>Bacillota</taxon>
        <taxon>Bacilli</taxon>
        <taxon>Bacillales</taxon>
        <taxon>Paenibacillaceae</taxon>
        <taxon>Paenibacillus</taxon>
    </lineage>
</organism>
<feature type="binding site" evidence="4">
    <location>
        <position position="92"/>
    </location>
    <ligand>
        <name>a divalent metal cation</name>
        <dbReference type="ChEBI" id="CHEBI:60240"/>
        <label>1</label>
    </ligand>
</feature>
<evidence type="ECO:0000256" key="4">
    <source>
        <dbReference type="PIRSR" id="PIRSR005902-1"/>
    </source>
</evidence>
<feature type="binding site" evidence="4">
    <location>
        <position position="211"/>
    </location>
    <ligand>
        <name>a divalent metal cation</name>
        <dbReference type="ChEBI" id="CHEBI:60240"/>
        <label>1</label>
    </ligand>
</feature>
<dbReference type="RefSeq" id="WP_148455467.1">
    <property type="nucleotide sequence ID" value="NZ_VSDO01000004.1"/>
</dbReference>
<name>A0A5D0CNF0_9BACL</name>
<feature type="binding site" evidence="4">
    <location>
        <position position="163"/>
    </location>
    <ligand>
        <name>a divalent metal cation</name>
        <dbReference type="ChEBI" id="CHEBI:60240"/>
        <label>2</label>
    </ligand>
</feature>
<evidence type="ECO:0000313" key="5">
    <source>
        <dbReference type="EMBL" id="TYA11533.1"/>
    </source>
</evidence>
<dbReference type="PANTHER" id="PTHR46317">
    <property type="entry name" value="HYDROLASE OF PHP SUPERFAMILY-RELATED PROTEIN"/>
    <property type="match status" value="1"/>
</dbReference>
<proteinExistence type="inferred from homology"/>
<evidence type="ECO:0000256" key="2">
    <source>
        <dbReference type="ARBA" id="ARBA00022723"/>
    </source>
</evidence>
<evidence type="ECO:0000256" key="1">
    <source>
        <dbReference type="ARBA" id="ARBA00009275"/>
    </source>
</evidence>
<dbReference type="PIRSF" id="PIRSF005902">
    <property type="entry name" value="DNase_TatD"/>
    <property type="match status" value="1"/>
</dbReference>
<keyword evidence="6" id="KW-1185">Reference proteome</keyword>
<protein>
    <submittedName>
        <fullName evidence="5">TatD family deoxyribonuclease</fullName>
    </submittedName>
</protein>
<dbReference type="InterPro" id="IPR032466">
    <property type="entry name" value="Metal_Hydrolase"/>
</dbReference>
<keyword evidence="2 4" id="KW-0479">Metal-binding</keyword>
<dbReference type="GO" id="GO:0046872">
    <property type="term" value="F:metal ion binding"/>
    <property type="evidence" value="ECO:0007669"/>
    <property type="project" value="UniProtKB-KW"/>
</dbReference>
<comment type="caution">
    <text evidence="5">The sequence shown here is derived from an EMBL/GenBank/DDBJ whole genome shotgun (WGS) entry which is preliminary data.</text>
</comment>
<dbReference type="PANTHER" id="PTHR46317:SF1">
    <property type="entry name" value="HYDROLASE, TATD FAMILY"/>
    <property type="match status" value="1"/>
</dbReference>
<dbReference type="EMBL" id="VSDO01000004">
    <property type="protein sequence ID" value="TYA11533.1"/>
    <property type="molecule type" value="Genomic_DNA"/>
</dbReference>
<reference evidence="5 6" key="1">
    <citation type="submission" date="2019-08" db="EMBL/GenBank/DDBJ databases">
        <title>Genome sequencing of Paenibacillus faecis DSM 23593(T).</title>
        <authorList>
            <person name="Kook J.-K."/>
            <person name="Park S.-N."/>
            <person name="Lim Y.K."/>
        </authorList>
    </citation>
    <scope>NUCLEOTIDE SEQUENCE [LARGE SCALE GENOMIC DNA]</scope>
    <source>
        <strain evidence="5 6">DSM 23593</strain>
    </source>
</reference>
<accession>A0A5D0CNF0</accession>
<feature type="binding site" evidence="4">
    <location>
        <position position="139"/>
    </location>
    <ligand>
        <name>a divalent metal cation</name>
        <dbReference type="ChEBI" id="CHEBI:60240"/>
        <label>2</label>
    </ligand>
</feature>
<comment type="similarity">
    <text evidence="1">Belongs to the metallo-dependent hydrolases superfamily. TatD-type hydrolase family.</text>
</comment>
<feature type="binding site" evidence="4">
    <location>
        <position position="7"/>
    </location>
    <ligand>
        <name>a divalent metal cation</name>
        <dbReference type="ChEBI" id="CHEBI:60240"/>
        <label>1</label>
    </ligand>
</feature>
<dbReference type="OrthoDB" id="9775608at2"/>
<sequence length="262" mass="30099">MIDAHIHLDLYEEPERTHLLREAQQRGIEGLIGVSMHLDSCRSNLALADQYPGLIHPAFGFHPEQPLPSPEAERKLFQWMEAHASRMVAVGEIGLPYYIRQEMKKRGEPKEAFPLESYLSFLDRMLDLAKRLDKPVVLHAVYEDAELACDLLERHGIAKAHFHWFKGAKPTIRRMAERGYLISFTPDLLYETEISALARYYPQDLVMAETDGPWPFEGPFAGQPTRPDMIREVAQAWGRLHGLSYGEAADRLTENTRAFYRI</sequence>
<dbReference type="Proteomes" id="UP000325218">
    <property type="component" value="Unassembled WGS sequence"/>
</dbReference>
<feature type="binding site" evidence="4">
    <location>
        <position position="5"/>
    </location>
    <ligand>
        <name>a divalent metal cation</name>
        <dbReference type="ChEBI" id="CHEBI:60240"/>
        <label>1</label>
    </ligand>
</feature>
<gene>
    <name evidence="5" type="ORF">FRY98_20570</name>
</gene>
<dbReference type="Gene3D" id="3.20.20.140">
    <property type="entry name" value="Metal-dependent hydrolases"/>
    <property type="match status" value="1"/>
</dbReference>
<dbReference type="CDD" id="cd01310">
    <property type="entry name" value="TatD_DNAse"/>
    <property type="match status" value="1"/>
</dbReference>
<keyword evidence="3" id="KW-0378">Hydrolase</keyword>
<evidence type="ECO:0000256" key="3">
    <source>
        <dbReference type="ARBA" id="ARBA00022801"/>
    </source>
</evidence>
<dbReference type="SUPFAM" id="SSF51556">
    <property type="entry name" value="Metallo-dependent hydrolases"/>
    <property type="match status" value="1"/>
</dbReference>